<dbReference type="InterPro" id="IPR006145">
    <property type="entry name" value="PsdUridine_synth_RsuA/RluA"/>
</dbReference>
<dbReference type="SUPFAM" id="SSF55120">
    <property type="entry name" value="Pseudouridine synthase"/>
    <property type="match status" value="1"/>
</dbReference>
<dbReference type="CDD" id="cd02869">
    <property type="entry name" value="PseudoU_synth_RluA_like"/>
    <property type="match status" value="1"/>
</dbReference>
<dbReference type="Pfam" id="PF01479">
    <property type="entry name" value="S4"/>
    <property type="match status" value="1"/>
</dbReference>
<dbReference type="AlphaFoldDB" id="A0A1M5DC07"/>
<evidence type="ECO:0000313" key="6">
    <source>
        <dbReference type="EMBL" id="SHF64421.1"/>
    </source>
</evidence>
<keyword evidence="2" id="KW-0413">Isomerase</keyword>
<keyword evidence="7" id="KW-1185">Reference proteome</keyword>
<dbReference type="STRING" id="1122156.SAMN02745117_02353"/>
<feature type="region of interest" description="Disordered" evidence="4">
    <location>
        <begin position="1"/>
        <end position="21"/>
    </location>
</feature>
<dbReference type="InterPro" id="IPR020103">
    <property type="entry name" value="PsdUridine_synth_cat_dom_sf"/>
</dbReference>
<reference evidence="6 7" key="1">
    <citation type="submission" date="2016-11" db="EMBL/GenBank/DDBJ databases">
        <authorList>
            <person name="Jaros S."/>
            <person name="Januszkiewicz K."/>
            <person name="Wedrychowicz H."/>
        </authorList>
    </citation>
    <scope>NUCLEOTIDE SEQUENCE [LARGE SCALE GENOMIC DNA]</scope>
    <source>
        <strain evidence="6 7">DSM 16112</strain>
    </source>
</reference>
<dbReference type="Gene3D" id="3.30.2350.10">
    <property type="entry name" value="Pseudouridine synthase"/>
    <property type="match status" value="1"/>
</dbReference>
<dbReference type="EMBL" id="FQUZ01000032">
    <property type="protein sequence ID" value="SHF64421.1"/>
    <property type="molecule type" value="Genomic_DNA"/>
</dbReference>
<accession>A0A1M5DC07</accession>
<dbReference type="InterPro" id="IPR002942">
    <property type="entry name" value="S4_RNA-bd"/>
</dbReference>
<dbReference type="PROSITE" id="PS01129">
    <property type="entry name" value="PSI_RLU"/>
    <property type="match status" value="1"/>
</dbReference>
<evidence type="ECO:0000256" key="1">
    <source>
        <dbReference type="ARBA" id="ARBA00010876"/>
    </source>
</evidence>
<proteinExistence type="inferred from homology"/>
<dbReference type="SUPFAM" id="SSF55174">
    <property type="entry name" value="Alpha-L RNA-binding motif"/>
    <property type="match status" value="1"/>
</dbReference>
<evidence type="ECO:0000259" key="5">
    <source>
        <dbReference type="SMART" id="SM00363"/>
    </source>
</evidence>
<organism evidence="6 7">
    <name type="scientific">Lampropedia hyalina DSM 16112</name>
    <dbReference type="NCBI Taxonomy" id="1122156"/>
    <lineage>
        <taxon>Bacteria</taxon>
        <taxon>Pseudomonadati</taxon>
        <taxon>Pseudomonadota</taxon>
        <taxon>Betaproteobacteria</taxon>
        <taxon>Burkholderiales</taxon>
        <taxon>Comamonadaceae</taxon>
        <taxon>Lampropedia</taxon>
    </lineage>
</organism>
<dbReference type="GO" id="GO:0000455">
    <property type="term" value="P:enzyme-directed rRNA pseudouridine synthesis"/>
    <property type="evidence" value="ECO:0007669"/>
    <property type="project" value="TreeGrafter"/>
</dbReference>
<dbReference type="OrthoDB" id="9785808at2"/>
<dbReference type="GO" id="GO:0120159">
    <property type="term" value="F:rRNA pseudouridine synthase activity"/>
    <property type="evidence" value="ECO:0007669"/>
    <property type="project" value="UniProtKB-ARBA"/>
</dbReference>
<name>A0A1M5DC07_9BURK</name>
<dbReference type="PANTHER" id="PTHR21600">
    <property type="entry name" value="MITOCHONDRIAL RNA PSEUDOURIDINE SYNTHASE"/>
    <property type="match status" value="1"/>
</dbReference>
<sequence>MESIPLPLPDAEDTEHEAEASQDIEWRCASIDASLHGQRLDKVLLTLAPEFSRSYLQSLLREGQVQVDARTITKAASKVQVGQQLRLELRPTPQSQAYQPEAMPLDILFEDDALMVLHKPAGLVVHPAAGNWQGTLLNGLLAYHPVFATLPRAGIVHRLDKDTSGLMMVAKSIPAVHALSGMIAARQVSRQYLAVAHPMTGSSARLPSWSHQDSGNTPTAFPSLHVDAAIGRDPGQRTRMAVVDLQRQAGKPAQTDVYLLAQQQNFCLVQCRLHTGRTHQIRVHMQHLRLPLVGDALYGGLPWPGFARQALHAHQLALTHPVTGEFLQWTAVPPADMQQLLHDTGLWQALPDSLHTALQAASPVHHHAP</sequence>
<dbReference type="PROSITE" id="PS50889">
    <property type="entry name" value="S4"/>
    <property type="match status" value="1"/>
</dbReference>
<feature type="compositionally biased region" description="Acidic residues" evidence="4">
    <location>
        <begin position="10"/>
        <end position="21"/>
    </location>
</feature>
<dbReference type="PANTHER" id="PTHR21600:SF44">
    <property type="entry name" value="RIBOSOMAL LARGE SUBUNIT PSEUDOURIDINE SYNTHASE D"/>
    <property type="match status" value="1"/>
</dbReference>
<dbReference type="InterPro" id="IPR006224">
    <property type="entry name" value="PsdUridine_synth_RluA-like_CS"/>
</dbReference>
<dbReference type="RefSeq" id="WP_073356866.1">
    <property type="nucleotide sequence ID" value="NZ_FQUZ01000032.1"/>
</dbReference>
<evidence type="ECO:0000256" key="3">
    <source>
        <dbReference type="PROSITE-ProRule" id="PRU00182"/>
    </source>
</evidence>
<dbReference type="Pfam" id="PF00849">
    <property type="entry name" value="PseudoU_synth_2"/>
    <property type="match status" value="1"/>
</dbReference>
<dbReference type="Gene3D" id="3.10.290.10">
    <property type="entry name" value="RNA-binding S4 domain"/>
    <property type="match status" value="1"/>
</dbReference>
<dbReference type="GO" id="GO:0003723">
    <property type="term" value="F:RNA binding"/>
    <property type="evidence" value="ECO:0007669"/>
    <property type="project" value="UniProtKB-KW"/>
</dbReference>
<comment type="similarity">
    <text evidence="1">Belongs to the pseudouridine synthase RluA family.</text>
</comment>
<feature type="domain" description="RNA-binding S4" evidence="5">
    <location>
        <begin position="38"/>
        <end position="97"/>
    </location>
</feature>
<protein>
    <submittedName>
        <fullName evidence="6">Ribosomal large subunit pseudouridine synthase D</fullName>
    </submittedName>
</protein>
<evidence type="ECO:0000313" key="7">
    <source>
        <dbReference type="Proteomes" id="UP000184327"/>
    </source>
</evidence>
<gene>
    <name evidence="6" type="ORF">SAMN02745117_02353</name>
</gene>
<dbReference type="SMART" id="SM00363">
    <property type="entry name" value="S4"/>
    <property type="match status" value="1"/>
</dbReference>
<dbReference type="CDD" id="cd00165">
    <property type="entry name" value="S4"/>
    <property type="match status" value="1"/>
</dbReference>
<keyword evidence="3" id="KW-0694">RNA-binding</keyword>
<evidence type="ECO:0000256" key="4">
    <source>
        <dbReference type="SAM" id="MobiDB-lite"/>
    </source>
</evidence>
<dbReference type="InterPro" id="IPR050188">
    <property type="entry name" value="RluA_PseudoU_synthase"/>
</dbReference>
<evidence type="ECO:0000256" key="2">
    <source>
        <dbReference type="ARBA" id="ARBA00023235"/>
    </source>
</evidence>
<dbReference type="Proteomes" id="UP000184327">
    <property type="component" value="Unassembled WGS sequence"/>
</dbReference>
<dbReference type="InterPro" id="IPR036986">
    <property type="entry name" value="S4_RNA-bd_sf"/>
</dbReference>